<keyword evidence="5" id="KW-0297">G-protein coupled receptor</keyword>
<proteinExistence type="predicted"/>
<evidence type="ECO:0000313" key="12">
    <source>
        <dbReference type="Proteomes" id="UP001529510"/>
    </source>
</evidence>
<dbReference type="GO" id="GO:0004930">
    <property type="term" value="F:G protein-coupled receptor activity"/>
    <property type="evidence" value="ECO:0007669"/>
    <property type="project" value="UniProtKB-KW"/>
</dbReference>
<evidence type="ECO:0000256" key="3">
    <source>
        <dbReference type="ARBA" id="ARBA00022692"/>
    </source>
</evidence>
<evidence type="ECO:0000313" key="11">
    <source>
        <dbReference type="EMBL" id="KAL0202269.1"/>
    </source>
</evidence>
<evidence type="ECO:0000256" key="2">
    <source>
        <dbReference type="ARBA" id="ARBA00022475"/>
    </source>
</evidence>
<comment type="subcellular location">
    <subcellularLocation>
        <location evidence="1">Cell membrane</location>
        <topology evidence="1">Multi-pass membrane protein</topology>
    </subcellularLocation>
</comment>
<keyword evidence="4 9" id="KW-1133">Transmembrane helix</keyword>
<evidence type="ECO:0000256" key="8">
    <source>
        <dbReference type="ARBA" id="ARBA00023224"/>
    </source>
</evidence>
<evidence type="ECO:0000256" key="4">
    <source>
        <dbReference type="ARBA" id="ARBA00022989"/>
    </source>
</evidence>
<sequence>MFSLCFCSVTVDPVLQTDLPKFTAPYASSHPIARFAMVCYDNESVGFFYNISKKNISDTWKPKDVVVVALGMFVCAFVIFANILVMLAIFINRRFHYPIYYLLGNLAAADLFAGISYLYLMFHTGPWTIKLSIYQWFVRQ</sequence>
<reference evidence="11 12" key="1">
    <citation type="submission" date="2024-05" db="EMBL/GenBank/DDBJ databases">
        <title>Genome sequencing and assembly of Indian major carp, Cirrhinus mrigala (Hamilton, 1822).</title>
        <authorList>
            <person name="Mohindra V."/>
            <person name="Chowdhury L.M."/>
            <person name="Lal K."/>
            <person name="Jena J.K."/>
        </authorList>
    </citation>
    <scope>NUCLEOTIDE SEQUENCE [LARGE SCALE GENOMIC DNA]</scope>
    <source>
        <strain evidence="11">CM1030</strain>
        <tissue evidence="11">Blood</tissue>
    </source>
</reference>
<dbReference type="AlphaFoldDB" id="A0ABD0RUW1"/>
<evidence type="ECO:0000256" key="5">
    <source>
        <dbReference type="ARBA" id="ARBA00023040"/>
    </source>
</evidence>
<feature type="non-terminal residue" evidence="11">
    <location>
        <position position="140"/>
    </location>
</feature>
<comment type="caution">
    <text evidence="11">The sequence shown here is derived from an EMBL/GenBank/DDBJ whole genome shotgun (WGS) entry which is preliminary data.</text>
</comment>
<feature type="transmembrane region" description="Helical" evidence="9">
    <location>
        <begin position="65"/>
        <end position="92"/>
    </location>
</feature>
<gene>
    <name evidence="11" type="ORF">M9458_000287</name>
</gene>
<dbReference type="PANTHER" id="PTHR22750">
    <property type="entry name" value="G-PROTEIN COUPLED RECEPTOR"/>
    <property type="match status" value="1"/>
</dbReference>
<accession>A0ABD0RUW1</accession>
<dbReference type="EMBL" id="JAMKFB020000001">
    <property type="protein sequence ID" value="KAL0202269.1"/>
    <property type="molecule type" value="Genomic_DNA"/>
</dbReference>
<dbReference type="Gene3D" id="1.20.1070.10">
    <property type="entry name" value="Rhodopsin 7-helix transmembrane proteins"/>
    <property type="match status" value="1"/>
</dbReference>
<evidence type="ECO:0000256" key="6">
    <source>
        <dbReference type="ARBA" id="ARBA00023136"/>
    </source>
</evidence>
<keyword evidence="12" id="KW-1185">Reference proteome</keyword>
<evidence type="ECO:0000256" key="1">
    <source>
        <dbReference type="ARBA" id="ARBA00004651"/>
    </source>
</evidence>
<keyword evidence="6 9" id="KW-0472">Membrane</keyword>
<dbReference type="GO" id="GO:0005886">
    <property type="term" value="C:plasma membrane"/>
    <property type="evidence" value="ECO:0007669"/>
    <property type="project" value="UniProtKB-SubCell"/>
</dbReference>
<dbReference type="Proteomes" id="UP001529510">
    <property type="component" value="Unassembled WGS sequence"/>
</dbReference>
<keyword evidence="7" id="KW-0675">Receptor</keyword>
<evidence type="ECO:0000259" key="10">
    <source>
        <dbReference type="PROSITE" id="PS50262"/>
    </source>
</evidence>
<keyword evidence="2" id="KW-1003">Cell membrane</keyword>
<feature type="transmembrane region" description="Helical" evidence="9">
    <location>
        <begin position="99"/>
        <end position="122"/>
    </location>
</feature>
<evidence type="ECO:0000256" key="7">
    <source>
        <dbReference type="ARBA" id="ARBA00023170"/>
    </source>
</evidence>
<protein>
    <recommendedName>
        <fullName evidence="10">G-protein coupled receptors family 1 profile domain-containing protein</fullName>
    </recommendedName>
</protein>
<keyword evidence="8" id="KW-0807">Transducer</keyword>
<dbReference type="SUPFAM" id="SSF81321">
    <property type="entry name" value="Family A G protein-coupled receptor-like"/>
    <property type="match status" value="1"/>
</dbReference>
<evidence type="ECO:0000256" key="9">
    <source>
        <dbReference type="SAM" id="Phobius"/>
    </source>
</evidence>
<feature type="domain" description="G-protein coupled receptors family 1 profile" evidence="10">
    <location>
        <begin position="81"/>
        <end position="140"/>
    </location>
</feature>
<keyword evidence="3 9" id="KW-0812">Transmembrane</keyword>
<dbReference type="InterPro" id="IPR017452">
    <property type="entry name" value="GPCR_Rhodpsn_7TM"/>
</dbReference>
<dbReference type="PROSITE" id="PS50262">
    <property type="entry name" value="G_PROTEIN_RECEP_F1_2"/>
    <property type="match status" value="1"/>
</dbReference>
<name>A0ABD0RUW1_CIRMR</name>
<organism evidence="11 12">
    <name type="scientific">Cirrhinus mrigala</name>
    <name type="common">Mrigala</name>
    <dbReference type="NCBI Taxonomy" id="683832"/>
    <lineage>
        <taxon>Eukaryota</taxon>
        <taxon>Metazoa</taxon>
        <taxon>Chordata</taxon>
        <taxon>Craniata</taxon>
        <taxon>Vertebrata</taxon>
        <taxon>Euteleostomi</taxon>
        <taxon>Actinopterygii</taxon>
        <taxon>Neopterygii</taxon>
        <taxon>Teleostei</taxon>
        <taxon>Ostariophysi</taxon>
        <taxon>Cypriniformes</taxon>
        <taxon>Cyprinidae</taxon>
        <taxon>Labeoninae</taxon>
        <taxon>Labeonini</taxon>
        <taxon>Cirrhinus</taxon>
    </lineage>
</organism>